<dbReference type="EMBL" id="JBIAQY010000002">
    <property type="protein sequence ID" value="MFF3567837.1"/>
    <property type="molecule type" value="Genomic_DNA"/>
</dbReference>
<name>A0ABW6RUZ3_9NOCA</name>
<accession>A0ABW6RUZ3</accession>
<reference evidence="1 2" key="1">
    <citation type="submission" date="2024-10" db="EMBL/GenBank/DDBJ databases">
        <title>The Natural Products Discovery Center: Release of the First 8490 Sequenced Strains for Exploring Actinobacteria Biosynthetic Diversity.</title>
        <authorList>
            <person name="Kalkreuter E."/>
            <person name="Kautsar S.A."/>
            <person name="Yang D."/>
            <person name="Bader C.D."/>
            <person name="Teijaro C.N."/>
            <person name="Fluegel L."/>
            <person name="Davis C.M."/>
            <person name="Simpson J.R."/>
            <person name="Lauterbach L."/>
            <person name="Steele A.D."/>
            <person name="Gui C."/>
            <person name="Meng S."/>
            <person name="Li G."/>
            <person name="Viehrig K."/>
            <person name="Ye F."/>
            <person name="Su P."/>
            <person name="Kiefer A.F."/>
            <person name="Nichols A."/>
            <person name="Cepeda A.J."/>
            <person name="Yan W."/>
            <person name="Fan B."/>
            <person name="Jiang Y."/>
            <person name="Adhikari A."/>
            <person name="Zheng C.-J."/>
            <person name="Schuster L."/>
            <person name="Cowan T.M."/>
            <person name="Smanski M.J."/>
            <person name="Chevrette M.G."/>
            <person name="De Carvalho L.P.S."/>
            <person name="Shen B."/>
        </authorList>
    </citation>
    <scope>NUCLEOTIDE SEQUENCE [LARGE SCALE GENOMIC DNA]</scope>
    <source>
        <strain evidence="1 2">NPDC002593</strain>
    </source>
</reference>
<evidence type="ECO:0000313" key="2">
    <source>
        <dbReference type="Proteomes" id="UP001601992"/>
    </source>
</evidence>
<dbReference type="PROSITE" id="PS51257">
    <property type="entry name" value="PROKAR_LIPOPROTEIN"/>
    <property type="match status" value="1"/>
</dbReference>
<proteinExistence type="predicted"/>
<comment type="caution">
    <text evidence="1">The sequence shown here is derived from an EMBL/GenBank/DDBJ whole genome shotgun (WGS) entry which is preliminary data.</text>
</comment>
<evidence type="ECO:0000313" key="1">
    <source>
        <dbReference type="EMBL" id="MFF3567837.1"/>
    </source>
</evidence>
<organism evidence="1 2">
    <name type="scientific">Nocardia jiangxiensis</name>
    <dbReference type="NCBI Taxonomy" id="282685"/>
    <lineage>
        <taxon>Bacteria</taxon>
        <taxon>Bacillati</taxon>
        <taxon>Actinomycetota</taxon>
        <taxon>Actinomycetes</taxon>
        <taxon>Mycobacteriales</taxon>
        <taxon>Nocardiaceae</taxon>
        <taxon>Nocardia</taxon>
    </lineage>
</organism>
<keyword evidence="2" id="KW-1185">Reference proteome</keyword>
<dbReference type="Proteomes" id="UP001601992">
    <property type="component" value="Unassembled WGS sequence"/>
</dbReference>
<protein>
    <submittedName>
        <fullName evidence="1">Uncharacterized protein</fullName>
    </submittedName>
</protein>
<sequence length="46" mass="4569">MKRLDGGVVQVSGGVSGIGAGPVAAAACAVIENCSMTGVTRPRLRR</sequence>
<gene>
    <name evidence="1" type="ORF">ACFYXQ_08640</name>
</gene>
<dbReference type="RefSeq" id="WP_387403039.1">
    <property type="nucleotide sequence ID" value="NZ_JBIAQY010000002.1"/>
</dbReference>